<reference evidence="2" key="1">
    <citation type="submission" date="2018-10" db="EMBL/GenBank/DDBJ databases">
        <title>Effector identification in a new, highly contiguous assembly of the strawberry crown rot pathogen Phytophthora cactorum.</title>
        <authorList>
            <person name="Armitage A.D."/>
            <person name="Nellist C.F."/>
            <person name="Bates H."/>
            <person name="Vickerstaff R.J."/>
            <person name="Harrison R.J."/>
        </authorList>
    </citation>
    <scope>NUCLEOTIDE SEQUENCE</scope>
    <source>
        <strain evidence="2">4032</strain>
    </source>
</reference>
<evidence type="ECO:0000313" key="2">
    <source>
        <dbReference type="EMBL" id="KAG2910104.1"/>
    </source>
</evidence>
<feature type="region of interest" description="Disordered" evidence="1">
    <location>
        <begin position="1"/>
        <end position="108"/>
    </location>
</feature>
<proteinExistence type="predicted"/>
<feature type="compositionally biased region" description="Polar residues" evidence="1">
    <location>
        <begin position="94"/>
        <end position="108"/>
    </location>
</feature>
<name>A0A8T1BYS8_9STRA</name>
<dbReference type="EMBL" id="RCMI01000454">
    <property type="protein sequence ID" value="KAG2910104.1"/>
    <property type="molecule type" value="Genomic_DNA"/>
</dbReference>
<feature type="compositionally biased region" description="Low complexity" evidence="1">
    <location>
        <begin position="1"/>
        <end position="19"/>
    </location>
</feature>
<evidence type="ECO:0000256" key="1">
    <source>
        <dbReference type="SAM" id="MobiDB-lite"/>
    </source>
</evidence>
<dbReference type="Proteomes" id="UP000774804">
    <property type="component" value="Unassembled WGS sequence"/>
</dbReference>
<accession>A0A8T1BYS8</accession>
<evidence type="ECO:0000313" key="3">
    <source>
        <dbReference type="Proteomes" id="UP000774804"/>
    </source>
</evidence>
<comment type="caution">
    <text evidence="2">The sequence shown here is derived from an EMBL/GenBank/DDBJ whole genome shotgun (WGS) entry which is preliminary data.</text>
</comment>
<organism evidence="2 3">
    <name type="scientific">Phytophthora cactorum</name>
    <dbReference type="NCBI Taxonomy" id="29920"/>
    <lineage>
        <taxon>Eukaryota</taxon>
        <taxon>Sar</taxon>
        <taxon>Stramenopiles</taxon>
        <taxon>Oomycota</taxon>
        <taxon>Peronosporomycetes</taxon>
        <taxon>Peronosporales</taxon>
        <taxon>Peronosporaceae</taxon>
        <taxon>Phytophthora</taxon>
    </lineage>
</organism>
<protein>
    <submittedName>
        <fullName evidence="2">Uncharacterized protein</fullName>
    </submittedName>
</protein>
<sequence length="108" mass="11687">MTRSASWTSSAAPARAAAAEHGPVFGSQGGGELNTQRRLQFADGSLDLKEPTPRRRAGRANTVSLQEGTPRPAHANDVEASKKAATPKKRSKSVEQQENWTPNRHQEN</sequence>
<gene>
    <name evidence="2" type="ORF">PC115_g13018</name>
</gene>
<dbReference type="AlphaFoldDB" id="A0A8T1BYS8"/>